<accession>A0ABU7UJR5</accession>
<protein>
    <submittedName>
        <fullName evidence="1">Uncharacterized protein</fullName>
    </submittedName>
</protein>
<dbReference type="RefSeq" id="WP_216246795.1">
    <property type="nucleotide sequence ID" value="NZ_JAZHFS010000003.1"/>
</dbReference>
<sequence>MAKQEFLNGNSIASASLLSSHFRKKFILGRCTKDDLIESVKVIFNLSQKNIILKDEDDYDYKKKILLLKHLYKQI</sequence>
<evidence type="ECO:0000313" key="2">
    <source>
        <dbReference type="Proteomes" id="UP001498469"/>
    </source>
</evidence>
<name>A0ABU7UJR5_9CLOT</name>
<dbReference type="EMBL" id="JAZHFS010000003">
    <property type="protein sequence ID" value="MEF2111660.1"/>
    <property type="molecule type" value="Genomic_DNA"/>
</dbReference>
<reference evidence="1 2" key="1">
    <citation type="submission" date="2023-11" db="EMBL/GenBank/DDBJ databases">
        <title>Draft genome sequence of a psychrophilic Clostridium strain from permafrost water brine.</title>
        <authorList>
            <person name="Shcherbakova V.A."/>
            <person name="Trubitsyn V.E."/>
            <person name="Zakharyuk A.G."/>
        </authorList>
    </citation>
    <scope>NUCLEOTIDE SEQUENCE [LARGE SCALE GENOMIC DNA]</scope>
    <source>
        <strain evidence="1 2">14F</strain>
    </source>
</reference>
<proteinExistence type="predicted"/>
<comment type="caution">
    <text evidence="1">The sequence shown here is derived from an EMBL/GenBank/DDBJ whole genome shotgun (WGS) entry which is preliminary data.</text>
</comment>
<gene>
    <name evidence="1" type="ORF">SJI18_04975</name>
</gene>
<evidence type="ECO:0000313" key="1">
    <source>
        <dbReference type="EMBL" id="MEF2111660.1"/>
    </source>
</evidence>
<organism evidence="1 2">
    <name type="scientific">Clostridium frigoriphilum</name>
    <dbReference type="NCBI Taxonomy" id="443253"/>
    <lineage>
        <taxon>Bacteria</taxon>
        <taxon>Bacillati</taxon>
        <taxon>Bacillota</taxon>
        <taxon>Clostridia</taxon>
        <taxon>Eubacteriales</taxon>
        <taxon>Clostridiaceae</taxon>
        <taxon>Clostridium</taxon>
    </lineage>
</organism>
<keyword evidence="2" id="KW-1185">Reference proteome</keyword>
<dbReference type="Proteomes" id="UP001498469">
    <property type="component" value="Unassembled WGS sequence"/>
</dbReference>